<dbReference type="RefSeq" id="WP_219201320.1">
    <property type="nucleotide sequence ID" value="NZ_JAHWQX010000002.1"/>
</dbReference>
<evidence type="ECO:0000313" key="1">
    <source>
        <dbReference type="EMBL" id="MBW3097407.1"/>
    </source>
</evidence>
<dbReference type="EMBL" id="JAHWQX010000002">
    <property type="protein sequence ID" value="MBW3097407.1"/>
    <property type="molecule type" value="Genomic_DNA"/>
</dbReference>
<proteinExistence type="predicted"/>
<gene>
    <name evidence="1" type="ORF">KY465_08950</name>
</gene>
<sequence>MKSESEVDGFEPPPGNCVDAAALFKRLSTALGFAIVACLIPGSLANAAVSERSVQQCVCQGMDTEVALESGARADCVSATHAIEVDKTAGWAQAIGQALHYAQQTGKRPKIILYCEDRPGLCLARKLRLEETLAFASLSIDLETVDDAVLSARCGR</sequence>
<comment type="caution">
    <text evidence="1">The sequence shown here is derived from an EMBL/GenBank/DDBJ whole genome shotgun (WGS) entry which is preliminary data.</text>
</comment>
<protein>
    <submittedName>
        <fullName evidence="1">Uncharacterized protein</fullName>
    </submittedName>
</protein>
<dbReference type="Proteomes" id="UP001430804">
    <property type="component" value="Unassembled WGS sequence"/>
</dbReference>
<keyword evidence="2" id="KW-1185">Reference proteome</keyword>
<name>A0ABS6WPV0_9HYPH</name>
<evidence type="ECO:0000313" key="2">
    <source>
        <dbReference type="Proteomes" id="UP001430804"/>
    </source>
</evidence>
<organism evidence="1 2">
    <name type="scientific">Pseudohoeflea coraliihabitans</name>
    <dbReference type="NCBI Taxonomy" id="2860393"/>
    <lineage>
        <taxon>Bacteria</taxon>
        <taxon>Pseudomonadati</taxon>
        <taxon>Pseudomonadota</taxon>
        <taxon>Alphaproteobacteria</taxon>
        <taxon>Hyphomicrobiales</taxon>
        <taxon>Rhizobiaceae</taxon>
        <taxon>Pseudohoeflea</taxon>
    </lineage>
</organism>
<reference evidence="1" key="1">
    <citation type="submission" date="2021-07" db="EMBL/GenBank/DDBJ databases">
        <title>Pseudohoeflea marina sp. nov. a polyhydroxyalcanoate-producing bacterium.</title>
        <authorList>
            <person name="Zheng W."/>
            <person name="Yu S."/>
            <person name="Huang Y."/>
        </authorList>
    </citation>
    <scope>NUCLEOTIDE SEQUENCE</scope>
    <source>
        <strain evidence="1">DP4N28-3</strain>
    </source>
</reference>
<accession>A0ABS6WPV0</accession>